<accession>X1SIN2</accession>
<evidence type="ECO:0000313" key="1">
    <source>
        <dbReference type="EMBL" id="GAI92823.1"/>
    </source>
</evidence>
<sequence>REKLPSQVALSGEGVSEVVAHLYPLCGMYPSNKPEVQRSLYAPYVRAFNYGLPPEPTRESLQFDAFERGKWKSESFYKDLLMAEKAGFVPTLLVGKPDIKLDSEEVSAVFDAARRFRERVGLSWVDNRTKTKMMIRNFRWDDLTGVVGVINRTKGPMDLKAESTEEEIRYILKRYFDAERDCFVVESPAGAIVGIGTMRFLHPPGKGLGVHAIVPEVLEEGVGARLIQATDSRLMERWIGDLPPSTPIHVERDVCDFEKQKIATLEAER</sequence>
<dbReference type="SUPFAM" id="SSF55729">
    <property type="entry name" value="Acyl-CoA N-acyltransferases (Nat)"/>
    <property type="match status" value="1"/>
</dbReference>
<reference evidence="1" key="1">
    <citation type="journal article" date="2014" name="Front. Microbiol.">
        <title>High frequency of phylogenetically diverse reductive dehalogenase-homologous genes in deep subseafloor sedimentary metagenomes.</title>
        <authorList>
            <person name="Kawai M."/>
            <person name="Futagami T."/>
            <person name="Toyoda A."/>
            <person name="Takaki Y."/>
            <person name="Nishi S."/>
            <person name="Hori S."/>
            <person name="Arai W."/>
            <person name="Tsubouchi T."/>
            <person name="Morono Y."/>
            <person name="Uchiyama I."/>
            <person name="Ito T."/>
            <person name="Fujiyama A."/>
            <person name="Inagaki F."/>
            <person name="Takami H."/>
        </authorList>
    </citation>
    <scope>NUCLEOTIDE SEQUENCE</scope>
    <source>
        <strain evidence="1">Expedition CK06-06</strain>
    </source>
</reference>
<name>X1SIN2_9ZZZZ</name>
<dbReference type="AlphaFoldDB" id="X1SIN2"/>
<dbReference type="InterPro" id="IPR016181">
    <property type="entry name" value="Acyl_CoA_acyltransferase"/>
</dbReference>
<comment type="caution">
    <text evidence="1">The sequence shown here is derived from an EMBL/GenBank/DDBJ whole genome shotgun (WGS) entry which is preliminary data.</text>
</comment>
<proteinExistence type="predicted"/>
<dbReference type="Gene3D" id="3.40.630.30">
    <property type="match status" value="1"/>
</dbReference>
<organism evidence="1">
    <name type="scientific">marine sediment metagenome</name>
    <dbReference type="NCBI Taxonomy" id="412755"/>
    <lineage>
        <taxon>unclassified sequences</taxon>
        <taxon>metagenomes</taxon>
        <taxon>ecological metagenomes</taxon>
    </lineage>
</organism>
<evidence type="ECO:0008006" key="2">
    <source>
        <dbReference type="Google" id="ProtNLM"/>
    </source>
</evidence>
<feature type="non-terminal residue" evidence="1">
    <location>
        <position position="269"/>
    </location>
</feature>
<feature type="non-terminal residue" evidence="1">
    <location>
        <position position="1"/>
    </location>
</feature>
<gene>
    <name evidence="1" type="ORF">S12H4_36641</name>
</gene>
<dbReference type="EMBL" id="BARW01021859">
    <property type="protein sequence ID" value="GAI92823.1"/>
    <property type="molecule type" value="Genomic_DNA"/>
</dbReference>
<protein>
    <recommendedName>
        <fullName evidence="2">N-acetyltransferase domain-containing protein</fullName>
    </recommendedName>
</protein>